<organism evidence="3 4">
    <name type="scientific">Lasius niger</name>
    <name type="common">Black garden ant</name>
    <dbReference type="NCBI Taxonomy" id="67767"/>
    <lineage>
        <taxon>Eukaryota</taxon>
        <taxon>Metazoa</taxon>
        <taxon>Ecdysozoa</taxon>
        <taxon>Arthropoda</taxon>
        <taxon>Hexapoda</taxon>
        <taxon>Insecta</taxon>
        <taxon>Pterygota</taxon>
        <taxon>Neoptera</taxon>
        <taxon>Endopterygota</taxon>
        <taxon>Hymenoptera</taxon>
        <taxon>Apocrita</taxon>
        <taxon>Aculeata</taxon>
        <taxon>Formicoidea</taxon>
        <taxon>Formicidae</taxon>
        <taxon>Formicinae</taxon>
        <taxon>Lasius</taxon>
        <taxon>Lasius</taxon>
    </lineage>
</organism>
<evidence type="ECO:0000313" key="4">
    <source>
        <dbReference type="Proteomes" id="UP000036403"/>
    </source>
</evidence>
<dbReference type="STRING" id="67767.A0A0J7JXI5"/>
<name>A0A0J7JXI5_LASNI</name>
<comment type="caution">
    <text evidence="3">The sequence shown here is derived from an EMBL/GenBank/DDBJ whole genome shotgun (WGS) entry which is preliminary data.</text>
</comment>
<proteinExistence type="predicted"/>
<evidence type="ECO:0000259" key="2">
    <source>
        <dbReference type="PROSITE" id="PS50158"/>
    </source>
</evidence>
<evidence type="ECO:0000313" key="3">
    <source>
        <dbReference type="EMBL" id="KMQ82822.1"/>
    </source>
</evidence>
<dbReference type="AlphaFoldDB" id="A0A0J7JXI5"/>
<dbReference type="Pfam" id="PF00098">
    <property type="entry name" value="zf-CCHC"/>
    <property type="match status" value="1"/>
</dbReference>
<dbReference type="Pfam" id="PF14223">
    <property type="entry name" value="Retrotran_gag_2"/>
    <property type="match status" value="1"/>
</dbReference>
<dbReference type="Proteomes" id="UP000036403">
    <property type="component" value="Unassembled WGS sequence"/>
</dbReference>
<dbReference type="OrthoDB" id="8017485at2759"/>
<dbReference type="Pfam" id="PF22936">
    <property type="entry name" value="Pol_BBD"/>
    <property type="match status" value="1"/>
</dbReference>
<keyword evidence="4" id="KW-1185">Reference proteome</keyword>
<dbReference type="PaxDb" id="67767-A0A0J7JXI5"/>
<feature type="non-terminal residue" evidence="3">
    <location>
        <position position="354"/>
    </location>
</feature>
<keyword evidence="1" id="KW-0479">Metal-binding</keyword>
<dbReference type="GO" id="GO:0008270">
    <property type="term" value="F:zinc ion binding"/>
    <property type="evidence" value="ECO:0007669"/>
    <property type="project" value="UniProtKB-KW"/>
</dbReference>
<dbReference type="EMBL" id="LBMM01022855">
    <property type="protein sequence ID" value="KMQ82822.1"/>
    <property type="molecule type" value="Genomic_DNA"/>
</dbReference>
<accession>A0A0J7JXI5</accession>
<keyword evidence="1" id="KW-0862">Zinc</keyword>
<dbReference type="PANTHER" id="PTHR47481">
    <property type="match status" value="1"/>
</dbReference>
<dbReference type="GO" id="GO:0003676">
    <property type="term" value="F:nucleic acid binding"/>
    <property type="evidence" value="ECO:0007669"/>
    <property type="project" value="InterPro"/>
</dbReference>
<evidence type="ECO:0000256" key="1">
    <source>
        <dbReference type="PROSITE-ProRule" id="PRU00047"/>
    </source>
</evidence>
<dbReference type="InterPro" id="IPR001878">
    <property type="entry name" value="Znf_CCHC"/>
</dbReference>
<dbReference type="InterPro" id="IPR054722">
    <property type="entry name" value="PolX-like_BBD"/>
</dbReference>
<dbReference type="PANTHER" id="PTHR47481:SF14">
    <property type="entry name" value="RETROTRANSPOSON COPIA-LIKE N-TERMINAL DOMAIN-CONTAINING PROTEIN"/>
    <property type="match status" value="1"/>
</dbReference>
<sequence length="354" mass="39896">MESHFPITALTAETFTQWKTEIQVLLLDRGAWGFIDGTEPPIDATASRREVIDYNLRKGRAFSTIFFNAGEENRPLLAGVTDGKKAWQILEEHFEPPSRSRVAQLLDTFYSTRIQPGESMGIFLARLQKAARDLDDIGHGVEDKYQGYQAIRCLPPEYKGIVQIIYRYEDKDFKFSQIKSDLIAEEHRIAHMQRDYELNESTINVASTSTSVINNNVHASNVKPKKFVKVSQSKPTKVIGPCFKCNQLGHLIADCNLRDKPTAQTFKKGKNFKKSKNKNLSGQLAESGSGVVEEANLTEGDTKHWWVVDTAATQHFCKDRELFVKYKPIKNTSMTLAVGDVNSPIEGIGTVVFY</sequence>
<keyword evidence="1" id="KW-0863">Zinc-finger</keyword>
<dbReference type="PROSITE" id="PS50158">
    <property type="entry name" value="ZF_CCHC"/>
    <property type="match status" value="1"/>
</dbReference>
<reference evidence="3 4" key="1">
    <citation type="submission" date="2015-04" db="EMBL/GenBank/DDBJ databases">
        <title>Lasius niger genome sequencing.</title>
        <authorList>
            <person name="Konorov E.A."/>
            <person name="Nikitin M.A."/>
            <person name="Kirill M.V."/>
            <person name="Chang P."/>
        </authorList>
    </citation>
    <scope>NUCLEOTIDE SEQUENCE [LARGE SCALE GENOMIC DNA]</scope>
    <source>
        <tissue evidence="3">Whole</tissue>
    </source>
</reference>
<dbReference type="Gene3D" id="4.10.60.10">
    <property type="entry name" value="Zinc finger, CCHC-type"/>
    <property type="match status" value="1"/>
</dbReference>
<gene>
    <name evidence="3" type="ORF">RF55_21751</name>
</gene>
<feature type="domain" description="CCHC-type" evidence="2">
    <location>
        <begin position="242"/>
        <end position="255"/>
    </location>
</feature>
<protein>
    <recommendedName>
        <fullName evidence="2">CCHC-type domain-containing protein</fullName>
    </recommendedName>
</protein>